<dbReference type="OMA" id="PFLDFHA"/>
<reference evidence="4" key="1">
    <citation type="journal article" date="2014" name="Nat. Commun.">
        <title>The tobacco genome sequence and its comparison with those of tomato and potato.</title>
        <authorList>
            <person name="Sierro N."/>
            <person name="Battey J.N."/>
            <person name="Ouadi S."/>
            <person name="Bakaher N."/>
            <person name="Bovet L."/>
            <person name="Willig A."/>
            <person name="Goepfert S."/>
            <person name="Peitsch M.C."/>
            <person name="Ivanov N.V."/>
        </authorList>
    </citation>
    <scope>NUCLEOTIDE SEQUENCE [LARGE SCALE GENOMIC DNA]</scope>
</reference>
<dbReference type="OrthoDB" id="5835829at2759"/>
<keyword evidence="3" id="KW-0808">Transferase</keyword>
<dbReference type="RefSeq" id="XP_016514463.1">
    <property type="nucleotide sequence ID" value="XM_016658977.2"/>
</dbReference>
<proteinExistence type="inferred from homology"/>
<keyword evidence="4" id="KW-1185">Reference proteome</keyword>
<evidence type="ECO:0000256" key="2">
    <source>
        <dbReference type="ARBA" id="ARBA00022676"/>
    </source>
</evidence>
<protein>
    <submittedName>
        <fullName evidence="5">UDP-glycosyltransferase 92A1-like</fullName>
    </submittedName>
</protein>
<evidence type="ECO:0000256" key="3">
    <source>
        <dbReference type="ARBA" id="ARBA00022679"/>
    </source>
</evidence>
<dbReference type="Proteomes" id="UP000790787">
    <property type="component" value="Chromosome 9"/>
</dbReference>
<dbReference type="SUPFAM" id="SSF53756">
    <property type="entry name" value="UDP-Glycosyltransferase/glycogen phosphorylase"/>
    <property type="match status" value="1"/>
</dbReference>
<dbReference type="PANTHER" id="PTHR48047:SF61">
    <property type="entry name" value="OS04G0273600 PROTEIN"/>
    <property type="match status" value="1"/>
</dbReference>
<reference evidence="5" key="2">
    <citation type="submission" date="2025-08" db="UniProtKB">
        <authorList>
            <consortium name="RefSeq"/>
        </authorList>
    </citation>
    <scope>IDENTIFICATION</scope>
    <source>
        <tissue evidence="5">Leaf</tissue>
    </source>
</reference>
<dbReference type="GO" id="GO:0016138">
    <property type="term" value="P:glycoside biosynthetic process"/>
    <property type="evidence" value="ECO:0007669"/>
    <property type="project" value="UniProtKB-ARBA"/>
</dbReference>
<name>A0A1S4DM24_TOBAC</name>
<evidence type="ECO:0000313" key="5">
    <source>
        <dbReference type="RefSeq" id="XP_016514463.1"/>
    </source>
</evidence>
<dbReference type="CDD" id="cd03784">
    <property type="entry name" value="GT1_Gtf-like"/>
    <property type="match status" value="1"/>
</dbReference>
<accession>A0A1S4DM24</accession>
<keyword evidence="2" id="KW-0328">Glycosyltransferase</keyword>
<comment type="similarity">
    <text evidence="1">Belongs to the UDP-glycosyltransferase family.</text>
</comment>
<dbReference type="FunFam" id="3.40.50.2000:FF:000060">
    <property type="entry name" value="Glycosyltransferase"/>
    <property type="match status" value="1"/>
</dbReference>
<dbReference type="GeneID" id="107831227"/>
<dbReference type="Gene3D" id="3.40.50.2000">
    <property type="entry name" value="Glycogen Phosphorylase B"/>
    <property type="match status" value="2"/>
</dbReference>
<dbReference type="PANTHER" id="PTHR48047">
    <property type="entry name" value="GLYCOSYLTRANSFERASE"/>
    <property type="match status" value="1"/>
</dbReference>
<dbReference type="AlphaFoldDB" id="A0A1S4DM24"/>
<dbReference type="GO" id="GO:0035251">
    <property type="term" value="F:UDP-glucosyltransferase activity"/>
    <property type="evidence" value="ECO:0000318"/>
    <property type="project" value="GO_Central"/>
</dbReference>
<dbReference type="RefSeq" id="XP_016514463.1">
    <property type="nucleotide sequence ID" value="XM_016658977.1"/>
</dbReference>
<evidence type="ECO:0000313" key="4">
    <source>
        <dbReference type="Proteomes" id="UP000790787"/>
    </source>
</evidence>
<dbReference type="SMR" id="A0A1S4DM24"/>
<organism evidence="4 5">
    <name type="scientific">Nicotiana tabacum</name>
    <name type="common">Common tobacco</name>
    <dbReference type="NCBI Taxonomy" id="4097"/>
    <lineage>
        <taxon>Eukaryota</taxon>
        <taxon>Viridiplantae</taxon>
        <taxon>Streptophyta</taxon>
        <taxon>Embryophyta</taxon>
        <taxon>Tracheophyta</taxon>
        <taxon>Spermatophyta</taxon>
        <taxon>Magnoliopsida</taxon>
        <taxon>eudicotyledons</taxon>
        <taxon>Gunneridae</taxon>
        <taxon>Pentapetalae</taxon>
        <taxon>asterids</taxon>
        <taxon>lamiids</taxon>
        <taxon>Solanales</taxon>
        <taxon>Solanaceae</taxon>
        <taxon>Nicotianoideae</taxon>
        <taxon>Nicotianeae</taxon>
        <taxon>Nicotiana</taxon>
    </lineage>
</organism>
<gene>
    <name evidence="5" type="primary">LOC107831227</name>
</gene>
<sequence>MAQKRENIVMFPLMAQGHFIPFLALALKLEQEKGYYITFITTSLNIKKLRPSIPPQSFIRLLEIPYDSTSHGLPPNTESTENLPLPLFIRFLESTPSLKPAFTKIMSNLFLEENCSRPPLCVISDMFFSWTAKIAHTFGMFHVIFNAGGCFGMGAYHSTWINLPHVGKKSDDEYFLPGFKNCKILVKELTEEIRAITGPVPFPQTMFQEWLETDGMLFNTVEEMDLMGLAYYRKQFPCPIWTIGPIVSSFGSKARAGKSSEAESVSKICANYLDTKSPSSVLYVAFGSQCTLTESQRENLARALESSGVNFIWINRNSSNINQEKEWLPRIQYSKKGLIVQQWAPQMEILSHKSIGEFLSHCGWNSVMEALTNGIPILGWPMGAEQSFNAKMLEEELKVCVRIMASGVVISSDIKHEEIVKKIEIIMKETQGKEMRKRALMVKEMIHNASITTKEGLKGSSVIAIDEFLNAAFCMRKNIFGSPEKLLYALIA</sequence>
<evidence type="ECO:0000256" key="1">
    <source>
        <dbReference type="ARBA" id="ARBA00009995"/>
    </source>
</evidence>
<dbReference type="KEGG" id="nta:107831227"/>
<dbReference type="FunFam" id="3.40.50.2000:FF:000103">
    <property type="entry name" value="Glycosyltransferase"/>
    <property type="match status" value="1"/>
</dbReference>
<dbReference type="InterPro" id="IPR002213">
    <property type="entry name" value="UDP_glucos_trans"/>
</dbReference>
<dbReference type="PaxDb" id="4097-A0A1S4DM24"/>
<dbReference type="Pfam" id="PF00201">
    <property type="entry name" value="UDPGT"/>
    <property type="match status" value="1"/>
</dbReference>